<evidence type="ECO:0000313" key="9">
    <source>
        <dbReference type="EMBL" id="CAB4264293.1"/>
    </source>
</evidence>
<dbReference type="GO" id="GO:0005634">
    <property type="term" value="C:nucleus"/>
    <property type="evidence" value="ECO:0007669"/>
    <property type="project" value="UniProtKB-SubCell"/>
</dbReference>
<dbReference type="GO" id="GO:0003677">
    <property type="term" value="F:DNA binding"/>
    <property type="evidence" value="ECO:0007669"/>
    <property type="project" value="UniProtKB-KW"/>
</dbReference>
<evidence type="ECO:0000256" key="5">
    <source>
        <dbReference type="ARBA" id="ARBA00023163"/>
    </source>
</evidence>
<feature type="region of interest" description="Disordered" evidence="7">
    <location>
        <begin position="321"/>
        <end position="343"/>
    </location>
</feature>
<name>A0A6J5TKH5_PRUAR</name>
<keyword evidence="6" id="KW-0539">Nucleus</keyword>
<evidence type="ECO:0000256" key="6">
    <source>
        <dbReference type="ARBA" id="ARBA00023242"/>
    </source>
</evidence>
<dbReference type="InterPro" id="IPR016177">
    <property type="entry name" value="DNA-bd_dom_sf"/>
</dbReference>
<sequence length="426" mass="46451">MEEAFRRLNGFTRSTEPDPISDPPRKSTTATPTNKRMLRDTTTTAGTGTGTGGGAMRYRGVRRRPWGRYAAEIRDPQSKERRWLGTFDTAEEAACAYDCAARAMRGLKARTNFVYPSSPPHATVNDHLFPPFSFHKQSQPSVKSRNGYGAGHSSSWPSVTPFTQYPTTNNNDAAASPLNMLFFRNFINSSPNPSPVYNQFPYNISGSSSSSSSAALVSTASCGQPHETNMSASTNFSSTGTGSSSSMTVATSVPLMDITTSSTTPTTHDDHSDFFAVEPSDSGLLEEVIHRFFPKPTSKKSMDPPKSADYGCHNMNNIPSSSSQASFVSSNQAPPYDGPTKNHPHQHGGVCYNFEELLPQPQQLGNSFSVGMDYQPQVSQTTQAVPFYNDHVPINVQLGGQDYSMVDNNMFQYPEFMGGFAARVQN</sequence>
<evidence type="ECO:0000259" key="8">
    <source>
        <dbReference type="PROSITE" id="PS51032"/>
    </source>
</evidence>
<dbReference type="PROSITE" id="PS51032">
    <property type="entry name" value="AP2_ERF"/>
    <property type="match status" value="1"/>
</dbReference>
<feature type="domain" description="AP2/ERF" evidence="8">
    <location>
        <begin position="57"/>
        <end position="114"/>
    </location>
</feature>
<dbReference type="Gene3D" id="3.30.730.10">
    <property type="entry name" value="AP2/ERF domain"/>
    <property type="match status" value="1"/>
</dbReference>
<dbReference type="SUPFAM" id="SSF54171">
    <property type="entry name" value="DNA-binding domain"/>
    <property type="match status" value="1"/>
</dbReference>
<evidence type="ECO:0000256" key="4">
    <source>
        <dbReference type="ARBA" id="ARBA00023125"/>
    </source>
</evidence>
<dbReference type="InterPro" id="IPR036955">
    <property type="entry name" value="AP2/ERF_dom_sf"/>
</dbReference>
<dbReference type="GO" id="GO:0009873">
    <property type="term" value="P:ethylene-activated signaling pathway"/>
    <property type="evidence" value="ECO:0007669"/>
    <property type="project" value="UniProtKB-KW"/>
</dbReference>
<feature type="region of interest" description="Disordered" evidence="7">
    <location>
        <begin position="1"/>
        <end position="59"/>
    </location>
</feature>
<dbReference type="Proteomes" id="UP000507222">
    <property type="component" value="Unassembled WGS sequence"/>
</dbReference>
<comment type="subcellular location">
    <subcellularLocation>
        <location evidence="1">Nucleus</location>
    </subcellularLocation>
</comment>
<keyword evidence="5" id="KW-0804">Transcription</keyword>
<evidence type="ECO:0000256" key="7">
    <source>
        <dbReference type="SAM" id="MobiDB-lite"/>
    </source>
</evidence>
<gene>
    <name evidence="9" type="ORF">CURHAP_LOCUS6020</name>
</gene>
<evidence type="ECO:0000256" key="1">
    <source>
        <dbReference type="ARBA" id="ARBA00004123"/>
    </source>
</evidence>
<dbReference type="PRINTS" id="PR00367">
    <property type="entry name" value="ETHRSPELEMNT"/>
</dbReference>
<feature type="region of interest" description="Disordered" evidence="7">
    <location>
        <begin position="223"/>
        <end position="247"/>
    </location>
</feature>
<evidence type="ECO:0000313" key="10">
    <source>
        <dbReference type="Proteomes" id="UP000507222"/>
    </source>
</evidence>
<evidence type="ECO:0000256" key="2">
    <source>
        <dbReference type="ARBA" id="ARBA00022745"/>
    </source>
</evidence>
<dbReference type="CDD" id="cd00018">
    <property type="entry name" value="AP2"/>
    <property type="match status" value="1"/>
</dbReference>
<feature type="compositionally biased region" description="Low complexity" evidence="7">
    <location>
        <begin position="231"/>
        <end position="247"/>
    </location>
</feature>
<dbReference type="InterPro" id="IPR001471">
    <property type="entry name" value="AP2/ERF_dom"/>
</dbReference>
<reference evidence="9 10" key="1">
    <citation type="submission" date="2020-05" db="EMBL/GenBank/DDBJ databases">
        <authorList>
            <person name="Campoy J."/>
            <person name="Schneeberger K."/>
            <person name="Spophaly S."/>
        </authorList>
    </citation>
    <scope>NUCLEOTIDE SEQUENCE [LARGE SCALE GENOMIC DNA]</scope>
    <source>
        <strain evidence="9">PruArmRojPasFocal</strain>
    </source>
</reference>
<dbReference type="PANTHER" id="PTHR31677:SF245">
    <property type="entry name" value="ETHYLENE-RESPONSIVE TRANSCRIPTION FACTOR ESR1"/>
    <property type="match status" value="1"/>
</dbReference>
<keyword evidence="4" id="KW-0238">DNA-binding</keyword>
<dbReference type="PANTHER" id="PTHR31677">
    <property type="entry name" value="AP2 DOMAIN CLASS TRANSCRIPTION FACTOR"/>
    <property type="match status" value="1"/>
</dbReference>
<dbReference type="FunFam" id="3.30.730.10:FF:000001">
    <property type="entry name" value="Ethylene-responsive transcription factor 2"/>
    <property type="match status" value="1"/>
</dbReference>
<evidence type="ECO:0000256" key="3">
    <source>
        <dbReference type="ARBA" id="ARBA00023015"/>
    </source>
</evidence>
<dbReference type="SMART" id="SM00380">
    <property type="entry name" value="AP2"/>
    <property type="match status" value="1"/>
</dbReference>
<dbReference type="AlphaFoldDB" id="A0A6J5TKH5"/>
<dbReference type="Pfam" id="PF00847">
    <property type="entry name" value="AP2"/>
    <property type="match status" value="1"/>
</dbReference>
<organism evidence="9 10">
    <name type="scientific">Prunus armeniaca</name>
    <name type="common">Apricot</name>
    <name type="synonym">Armeniaca vulgaris</name>
    <dbReference type="NCBI Taxonomy" id="36596"/>
    <lineage>
        <taxon>Eukaryota</taxon>
        <taxon>Viridiplantae</taxon>
        <taxon>Streptophyta</taxon>
        <taxon>Embryophyta</taxon>
        <taxon>Tracheophyta</taxon>
        <taxon>Spermatophyta</taxon>
        <taxon>Magnoliopsida</taxon>
        <taxon>eudicotyledons</taxon>
        <taxon>Gunneridae</taxon>
        <taxon>Pentapetalae</taxon>
        <taxon>rosids</taxon>
        <taxon>fabids</taxon>
        <taxon>Rosales</taxon>
        <taxon>Rosaceae</taxon>
        <taxon>Amygdaloideae</taxon>
        <taxon>Amygdaleae</taxon>
        <taxon>Prunus</taxon>
    </lineage>
</organism>
<keyword evidence="2" id="KW-0936">Ethylene signaling pathway</keyword>
<proteinExistence type="predicted"/>
<feature type="compositionally biased region" description="Low complexity" evidence="7">
    <location>
        <begin position="321"/>
        <end position="330"/>
    </location>
</feature>
<accession>A0A6J5TKH5</accession>
<protein>
    <recommendedName>
        <fullName evidence="8">AP2/ERF domain-containing protein</fullName>
    </recommendedName>
</protein>
<dbReference type="EMBL" id="CAEKDK010000001">
    <property type="protein sequence ID" value="CAB4264293.1"/>
    <property type="molecule type" value="Genomic_DNA"/>
</dbReference>
<keyword evidence="3" id="KW-0805">Transcription regulation</keyword>
<dbReference type="GO" id="GO:0003700">
    <property type="term" value="F:DNA-binding transcription factor activity"/>
    <property type="evidence" value="ECO:0007669"/>
    <property type="project" value="InterPro"/>
</dbReference>